<feature type="domain" description="Thioesterase" evidence="3">
    <location>
        <begin position="20"/>
        <end position="240"/>
    </location>
</feature>
<feature type="region of interest" description="Disordered" evidence="2">
    <location>
        <begin position="251"/>
        <end position="281"/>
    </location>
</feature>
<dbReference type="KEGG" id="sxn:IAG42_36480"/>
<evidence type="ECO:0000256" key="2">
    <source>
        <dbReference type="SAM" id="MobiDB-lite"/>
    </source>
</evidence>
<dbReference type="PANTHER" id="PTHR11487">
    <property type="entry name" value="THIOESTERASE"/>
    <property type="match status" value="1"/>
</dbReference>
<dbReference type="Gene3D" id="3.40.50.1820">
    <property type="entry name" value="alpha/beta hydrolase"/>
    <property type="match status" value="1"/>
</dbReference>
<name>A0A7H1BKY0_9ACTN</name>
<evidence type="ECO:0000313" key="5">
    <source>
        <dbReference type="Proteomes" id="UP000516428"/>
    </source>
</evidence>
<dbReference type="EMBL" id="CP061282">
    <property type="protein sequence ID" value="QNS09385.1"/>
    <property type="molecule type" value="Genomic_DNA"/>
</dbReference>
<dbReference type="PANTHER" id="PTHR11487:SF0">
    <property type="entry name" value="S-ACYL FATTY ACID SYNTHASE THIOESTERASE, MEDIUM CHAIN"/>
    <property type="match status" value="1"/>
</dbReference>
<evidence type="ECO:0000256" key="1">
    <source>
        <dbReference type="ARBA" id="ARBA00007169"/>
    </source>
</evidence>
<geneLocation type="plasmid" evidence="4 5">
    <name>unnamed1</name>
</geneLocation>
<protein>
    <submittedName>
        <fullName evidence="4">Thioesterase</fullName>
    </submittedName>
</protein>
<sequence>MNTAAHWYRCPVPRPDARARLVCFPHGGGSASAYWGWPGLLPDTVELRAAQYPGHADRIGEPAHTDLHALADAAAEALLPLLDRPVALYGHSLGALVAHETALRLVAAGHAPMRLTVSGMPPPHRVRPGTVHLGTDAELLAELRRLEGVPDEVLAHPDLLDLVLRTARADYALAETYTRRPRPVPALPVTVHRGLADPELTAEEAAGWALATTGDVRHRTFRGGHFHLAEEPAPVLLELVDDLVSDMSAPRRRTGPAWTGTAAHAVPAQPTRPARATGRPS</sequence>
<proteinExistence type="inferred from homology"/>
<dbReference type="InterPro" id="IPR012223">
    <property type="entry name" value="TEII"/>
</dbReference>
<dbReference type="AlphaFoldDB" id="A0A7H1BKY0"/>
<keyword evidence="4" id="KW-0614">Plasmid</keyword>
<dbReference type="Proteomes" id="UP000516428">
    <property type="component" value="Plasmid unnamed1"/>
</dbReference>
<organism evidence="4 5">
    <name type="scientific">Streptomyces xanthii</name>
    <dbReference type="NCBI Taxonomy" id="2768069"/>
    <lineage>
        <taxon>Bacteria</taxon>
        <taxon>Bacillati</taxon>
        <taxon>Actinomycetota</taxon>
        <taxon>Actinomycetes</taxon>
        <taxon>Kitasatosporales</taxon>
        <taxon>Streptomycetaceae</taxon>
        <taxon>Streptomyces</taxon>
    </lineage>
</organism>
<dbReference type="GO" id="GO:0008610">
    <property type="term" value="P:lipid biosynthetic process"/>
    <property type="evidence" value="ECO:0007669"/>
    <property type="project" value="TreeGrafter"/>
</dbReference>
<dbReference type="Pfam" id="PF00975">
    <property type="entry name" value="Thioesterase"/>
    <property type="match status" value="1"/>
</dbReference>
<comment type="similarity">
    <text evidence="1">Belongs to the thioesterase family.</text>
</comment>
<dbReference type="InterPro" id="IPR001031">
    <property type="entry name" value="Thioesterase"/>
</dbReference>
<gene>
    <name evidence="4" type="ORF">IAG42_36480</name>
</gene>
<dbReference type="InterPro" id="IPR029058">
    <property type="entry name" value="AB_hydrolase_fold"/>
</dbReference>
<dbReference type="SUPFAM" id="SSF53474">
    <property type="entry name" value="alpha/beta-Hydrolases"/>
    <property type="match status" value="1"/>
</dbReference>
<keyword evidence="5" id="KW-1185">Reference proteome</keyword>
<evidence type="ECO:0000313" key="4">
    <source>
        <dbReference type="EMBL" id="QNS09385.1"/>
    </source>
</evidence>
<reference evidence="4 5" key="1">
    <citation type="submission" date="2020-09" db="EMBL/GenBank/DDBJ databases">
        <title>A novel species.</title>
        <authorList>
            <person name="Gao J."/>
        </authorList>
    </citation>
    <scope>NUCLEOTIDE SEQUENCE [LARGE SCALE GENOMIC DNA]</scope>
    <source>
        <strain evidence="4 5">CRXT-Y-14</strain>
        <plasmid evidence="4 5">unnamed1</plasmid>
    </source>
</reference>
<evidence type="ECO:0000259" key="3">
    <source>
        <dbReference type="Pfam" id="PF00975"/>
    </source>
</evidence>
<accession>A0A7H1BKY0</accession>